<name>A0AAD5SEH6_9FUNG</name>
<dbReference type="Proteomes" id="UP001212841">
    <property type="component" value="Unassembled WGS sequence"/>
</dbReference>
<feature type="region of interest" description="Disordered" evidence="1">
    <location>
        <begin position="45"/>
        <end position="99"/>
    </location>
</feature>
<dbReference type="EMBL" id="JADGJD010000331">
    <property type="protein sequence ID" value="KAJ3052049.1"/>
    <property type="molecule type" value="Genomic_DNA"/>
</dbReference>
<feature type="region of interest" description="Disordered" evidence="1">
    <location>
        <begin position="119"/>
        <end position="291"/>
    </location>
</feature>
<feature type="transmembrane region" description="Helical" evidence="2">
    <location>
        <begin position="440"/>
        <end position="464"/>
    </location>
</feature>
<dbReference type="GO" id="GO:0005249">
    <property type="term" value="F:voltage-gated potassium channel activity"/>
    <property type="evidence" value="ECO:0007669"/>
    <property type="project" value="TreeGrafter"/>
</dbReference>
<dbReference type="PROSITE" id="PS00889">
    <property type="entry name" value="CNMP_BINDING_2"/>
    <property type="match status" value="1"/>
</dbReference>
<sequence>MPNQPITPERALAEIAAVQRQLLAVLQHVDSIATALSAQHVVDSPYAKDGKNADGSPYEANLPKPNPYSEVASRAGSSRSFTVRPRAESTPTGMRRPSMQAAVTGAMFADLVPDMNAATSRSSNSLLSQGTPSAPQRSPRQPEILIERTMSGLEPLDNGTGGGPRAKGQSALRTRDRMKPTRDVERTLSFYEPTQSADSASISTPLGDSIDSSRLPSGAASQALGRKSASFARDSVESNTEKDTTDRLAPPSVPHMRGRSLSAKVAQAFLRQKSRSKSDEVEGGNATDGEKEALEAMMDGEVKREGPSAASRSPPPIPNPAVTGILASSLASPSSSAFPSYSNTPLSLSLTKSFSGKLGNGRASRASHFVGLKRDEPTPPELEKVDRRRPSLGARIAHAGRKSFLLPHHVDAGSVEAIFGAGGGDIISTFTGLHPNSPFLIYWSFFMSMFYILLIWLIPVIISIERLRHCYFGLSIAITVIYALDIVIYLLTAPEEKHSKNTEAAVIAKSTASLGTSTADLGRKGVRSLLRSKKKYLKRRLIFELVATIPWDIVLKPALPNHHDLFLLIRVGRLVQLKGIIKRSPVWLKDMWYGVEPDIDTVGEQYSLGVIIAVSNLFQLGYRVDDSAQQWMVVVFVISGAVLYAVIVGTISSFSFGLDASGRLYNQKLDEVSEYLRYKGVPDETRKKVLQYYQIKYRGKFFEENEILGQLNEALRMEIAIHNCRELITKVPFLQRDEDDGRDAIFIGRVASALQSCYYVRGDVVCAQGETGDAMYFILLGTVGILVNGNPVASLQAGSFFGEVALIAQIPRTATVIARTACHLYRLARSDFLHILETFDDMRMRIDRIYQERMKKVRQEEEAKRLAEEEASRLAAEEGEREAKGAASADNGASVVAESDQEGEDPSGGDVGASILEG</sequence>
<keyword evidence="2" id="KW-0472">Membrane</keyword>
<dbReference type="PROSITE" id="PS50042">
    <property type="entry name" value="CNMP_BINDING_3"/>
    <property type="match status" value="1"/>
</dbReference>
<dbReference type="PROSITE" id="PS00888">
    <property type="entry name" value="CNMP_BINDING_1"/>
    <property type="match status" value="1"/>
</dbReference>
<feature type="compositionally biased region" description="Polar residues" evidence="1">
    <location>
        <begin position="192"/>
        <end position="215"/>
    </location>
</feature>
<organism evidence="4 5">
    <name type="scientific">Rhizophlyctis rosea</name>
    <dbReference type="NCBI Taxonomy" id="64517"/>
    <lineage>
        <taxon>Eukaryota</taxon>
        <taxon>Fungi</taxon>
        <taxon>Fungi incertae sedis</taxon>
        <taxon>Chytridiomycota</taxon>
        <taxon>Chytridiomycota incertae sedis</taxon>
        <taxon>Chytridiomycetes</taxon>
        <taxon>Rhizophlyctidales</taxon>
        <taxon>Rhizophlyctidaceae</taxon>
        <taxon>Rhizophlyctis</taxon>
    </lineage>
</organism>
<keyword evidence="5" id="KW-1185">Reference proteome</keyword>
<evidence type="ECO:0000259" key="3">
    <source>
        <dbReference type="PROSITE" id="PS50042"/>
    </source>
</evidence>
<dbReference type="PANTHER" id="PTHR45689">
    <property type="entry name" value="I[[H]] CHANNEL, ISOFORM E"/>
    <property type="match status" value="1"/>
</dbReference>
<dbReference type="InterPro" id="IPR014710">
    <property type="entry name" value="RmlC-like_jellyroll"/>
</dbReference>
<comment type="caution">
    <text evidence="4">The sequence shown here is derived from an EMBL/GenBank/DDBJ whole genome shotgun (WGS) entry which is preliminary data.</text>
</comment>
<dbReference type="PRINTS" id="PR00103">
    <property type="entry name" value="CAMPKINASE"/>
</dbReference>
<keyword evidence="2" id="KW-1133">Transmembrane helix</keyword>
<dbReference type="SUPFAM" id="SSF81324">
    <property type="entry name" value="Voltage-gated potassium channels"/>
    <property type="match status" value="1"/>
</dbReference>
<dbReference type="SMART" id="SM00100">
    <property type="entry name" value="cNMP"/>
    <property type="match status" value="1"/>
</dbReference>
<feature type="transmembrane region" description="Helical" evidence="2">
    <location>
        <begin position="631"/>
        <end position="658"/>
    </location>
</feature>
<evidence type="ECO:0000256" key="2">
    <source>
        <dbReference type="SAM" id="Phobius"/>
    </source>
</evidence>
<dbReference type="Gene3D" id="1.10.287.630">
    <property type="entry name" value="Helix hairpin bin"/>
    <property type="match status" value="1"/>
</dbReference>
<feature type="compositionally biased region" description="Basic and acidic residues" evidence="1">
    <location>
        <begin position="234"/>
        <end position="246"/>
    </location>
</feature>
<dbReference type="Pfam" id="PF00027">
    <property type="entry name" value="cNMP_binding"/>
    <property type="match status" value="1"/>
</dbReference>
<proteinExistence type="predicted"/>
<dbReference type="Gene3D" id="2.60.120.10">
    <property type="entry name" value="Jelly Rolls"/>
    <property type="match status" value="1"/>
</dbReference>
<dbReference type="InterPro" id="IPR018488">
    <property type="entry name" value="cNMP-bd_CS"/>
</dbReference>
<feature type="domain" description="Cyclic nucleotide-binding" evidence="3">
    <location>
        <begin position="749"/>
        <end position="853"/>
    </location>
</feature>
<feature type="transmembrane region" description="Helical" evidence="2">
    <location>
        <begin position="471"/>
        <end position="492"/>
    </location>
</feature>
<dbReference type="InterPro" id="IPR000595">
    <property type="entry name" value="cNMP-bd_dom"/>
</dbReference>
<keyword evidence="2" id="KW-0812">Transmembrane</keyword>
<dbReference type="GO" id="GO:0003254">
    <property type="term" value="P:regulation of membrane depolarization"/>
    <property type="evidence" value="ECO:0007669"/>
    <property type="project" value="TreeGrafter"/>
</dbReference>
<dbReference type="GO" id="GO:0098855">
    <property type="term" value="C:HCN channel complex"/>
    <property type="evidence" value="ECO:0007669"/>
    <property type="project" value="TreeGrafter"/>
</dbReference>
<dbReference type="GO" id="GO:0035725">
    <property type="term" value="P:sodium ion transmembrane transport"/>
    <property type="evidence" value="ECO:0007669"/>
    <property type="project" value="TreeGrafter"/>
</dbReference>
<dbReference type="InterPro" id="IPR051413">
    <property type="entry name" value="K/Na_HCN_channel"/>
</dbReference>
<dbReference type="PANTHER" id="PTHR45689:SF5">
    <property type="entry name" value="I[[H]] CHANNEL, ISOFORM E"/>
    <property type="match status" value="1"/>
</dbReference>
<reference evidence="4" key="1">
    <citation type="submission" date="2020-05" db="EMBL/GenBank/DDBJ databases">
        <title>Phylogenomic resolution of chytrid fungi.</title>
        <authorList>
            <person name="Stajich J.E."/>
            <person name="Amses K."/>
            <person name="Simmons R."/>
            <person name="Seto K."/>
            <person name="Myers J."/>
            <person name="Bonds A."/>
            <person name="Quandt C.A."/>
            <person name="Barry K."/>
            <person name="Liu P."/>
            <person name="Grigoriev I."/>
            <person name="Longcore J.E."/>
            <person name="James T.Y."/>
        </authorList>
    </citation>
    <scope>NUCLEOTIDE SEQUENCE</scope>
    <source>
        <strain evidence="4">JEL0318</strain>
    </source>
</reference>
<feature type="compositionally biased region" description="Basic and acidic residues" evidence="1">
    <location>
        <begin position="862"/>
        <end position="884"/>
    </location>
</feature>
<dbReference type="CDD" id="cd22249">
    <property type="entry name" value="UDM1_RNF168_RNF169-like"/>
    <property type="match status" value="1"/>
</dbReference>
<dbReference type="InterPro" id="IPR018490">
    <property type="entry name" value="cNMP-bd_dom_sf"/>
</dbReference>
<accession>A0AAD5SEH6</accession>
<protein>
    <submittedName>
        <fullName evidence="4">Potassium voltage-gated channel sub H member 7</fullName>
    </submittedName>
</protein>
<feature type="compositionally biased region" description="Basic and acidic residues" evidence="1">
    <location>
        <begin position="173"/>
        <end position="186"/>
    </location>
</feature>
<dbReference type="CDD" id="cd00038">
    <property type="entry name" value="CAP_ED"/>
    <property type="match status" value="1"/>
</dbReference>
<feature type="compositionally biased region" description="Polar residues" evidence="1">
    <location>
        <begin position="119"/>
        <end position="139"/>
    </location>
</feature>
<dbReference type="SUPFAM" id="SSF51206">
    <property type="entry name" value="cAMP-binding domain-like"/>
    <property type="match status" value="1"/>
</dbReference>
<feature type="region of interest" description="Disordered" evidence="1">
    <location>
        <begin position="862"/>
        <end position="918"/>
    </location>
</feature>
<evidence type="ECO:0000256" key="1">
    <source>
        <dbReference type="SAM" id="MobiDB-lite"/>
    </source>
</evidence>
<evidence type="ECO:0000313" key="5">
    <source>
        <dbReference type="Proteomes" id="UP001212841"/>
    </source>
</evidence>
<dbReference type="AlphaFoldDB" id="A0AAD5SEH6"/>
<gene>
    <name evidence="4" type="primary">KCNH7_2</name>
    <name evidence="4" type="ORF">HK097_006961</name>
</gene>
<evidence type="ECO:0000313" key="4">
    <source>
        <dbReference type="EMBL" id="KAJ3052049.1"/>
    </source>
</evidence>